<reference evidence="1" key="1">
    <citation type="submission" date="2023-04" db="EMBL/GenBank/DDBJ databases">
        <title>A chromosome-level genome assembly of the parasitoid wasp Eretmocerus hayati.</title>
        <authorList>
            <person name="Zhong Y."/>
            <person name="Liu S."/>
            <person name="Liu Y."/>
        </authorList>
    </citation>
    <scope>NUCLEOTIDE SEQUENCE</scope>
    <source>
        <strain evidence="1">ZJU_SS_LIU_2023</strain>
    </source>
</reference>
<dbReference type="EMBL" id="CM056742">
    <property type="protein sequence ID" value="KAJ8678256.1"/>
    <property type="molecule type" value="Genomic_DNA"/>
</dbReference>
<protein>
    <submittedName>
        <fullName evidence="1">Uncharacterized protein</fullName>
    </submittedName>
</protein>
<dbReference type="Proteomes" id="UP001239111">
    <property type="component" value="Chromosome 2"/>
</dbReference>
<name>A0ACC2P5F8_9HYME</name>
<evidence type="ECO:0000313" key="1">
    <source>
        <dbReference type="EMBL" id="KAJ8678256.1"/>
    </source>
</evidence>
<evidence type="ECO:0000313" key="2">
    <source>
        <dbReference type="Proteomes" id="UP001239111"/>
    </source>
</evidence>
<gene>
    <name evidence="1" type="ORF">QAD02_014043</name>
</gene>
<accession>A0ACC2P5F8</accession>
<keyword evidence="2" id="KW-1185">Reference proteome</keyword>
<comment type="caution">
    <text evidence="1">The sequence shown here is derived from an EMBL/GenBank/DDBJ whole genome shotgun (WGS) entry which is preliminary data.</text>
</comment>
<sequence>MGTSWDAEEEADGWEVFKLDNDKPGLEFLVTINVAVYPCFRDKIDFSRTERKSLREQIKQQERSLRDEEEKFRALKREVDKMVILMLDPEGEAVTETETHGSVGEEEIDSREDTESEGSGTDQSDTDDGVDESEHRINRLQVSPSGMYVSIQITSRTPTSVEKGENTNSTKLNNRVF</sequence>
<organism evidence="1 2">
    <name type="scientific">Eretmocerus hayati</name>
    <dbReference type="NCBI Taxonomy" id="131215"/>
    <lineage>
        <taxon>Eukaryota</taxon>
        <taxon>Metazoa</taxon>
        <taxon>Ecdysozoa</taxon>
        <taxon>Arthropoda</taxon>
        <taxon>Hexapoda</taxon>
        <taxon>Insecta</taxon>
        <taxon>Pterygota</taxon>
        <taxon>Neoptera</taxon>
        <taxon>Endopterygota</taxon>
        <taxon>Hymenoptera</taxon>
        <taxon>Apocrita</taxon>
        <taxon>Proctotrupomorpha</taxon>
        <taxon>Chalcidoidea</taxon>
        <taxon>Aphelinidae</taxon>
        <taxon>Aphelininae</taxon>
        <taxon>Eretmocerus</taxon>
    </lineage>
</organism>
<proteinExistence type="predicted"/>